<accession>A0AAP0G6D3</accession>
<feature type="compositionally biased region" description="Polar residues" evidence="1">
    <location>
        <begin position="43"/>
        <end position="58"/>
    </location>
</feature>
<evidence type="ECO:0000313" key="2">
    <source>
        <dbReference type="EMBL" id="KAK8940678.1"/>
    </source>
</evidence>
<comment type="caution">
    <text evidence="2">The sequence shown here is derived from an EMBL/GenBank/DDBJ whole genome shotgun (WGS) entry which is preliminary data.</text>
</comment>
<feature type="region of interest" description="Disordered" evidence="1">
    <location>
        <begin position="1"/>
        <end position="63"/>
    </location>
</feature>
<dbReference type="EMBL" id="JBBWWQ010000008">
    <property type="protein sequence ID" value="KAK8940678.1"/>
    <property type="molecule type" value="Genomic_DNA"/>
</dbReference>
<dbReference type="Proteomes" id="UP001418222">
    <property type="component" value="Unassembled WGS sequence"/>
</dbReference>
<reference evidence="2 3" key="1">
    <citation type="journal article" date="2022" name="Nat. Plants">
        <title>Genomes of leafy and leafless Platanthera orchids illuminate the evolution of mycoheterotrophy.</title>
        <authorList>
            <person name="Li M.H."/>
            <person name="Liu K.W."/>
            <person name="Li Z."/>
            <person name="Lu H.C."/>
            <person name="Ye Q.L."/>
            <person name="Zhang D."/>
            <person name="Wang J.Y."/>
            <person name="Li Y.F."/>
            <person name="Zhong Z.M."/>
            <person name="Liu X."/>
            <person name="Yu X."/>
            <person name="Liu D.K."/>
            <person name="Tu X.D."/>
            <person name="Liu B."/>
            <person name="Hao Y."/>
            <person name="Liao X.Y."/>
            <person name="Jiang Y.T."/>
            <person name="Sun W.H."/>
            <person name="Chen J."/>
            <person name="Chen Y.Q."/>
            <person name="Ai Y."/>
            <person name="Zhai J.W."/>
            <person name="Wu S.S."/>
            <person name="Zhou Z."/>
            <person name="Hsiao Y.Y."/>
            <person name="Wu W.L."/>
            <person name="Chen Y.Y."/>
            <person name="Lin Y.F."/>
            <person name="Hsu J.L."/>
            <person name="Li C.Y."/>
            <person name="Wang Z.W."/>
            <person name="Zhao X."/>
            <person name="Zhong W.Y."/>
            <person name="Ma X.K."/>
            <person name="Ma L."/>
            <person name="Huang J."/>
            <person name="Chen G.Z."/>
            <person name="Huang M.Z."/>
            <person name="Huang L."/>
            <person name="Peng D.H."/>
            <person name="Luo Y.B."/>
            <person name="Zou S.Q."/>
            <person name="Chen S.P."/>
            <person name="Lan S."/>
            <person name="Tsai W.C."/>
            <person name="Van de Peer Y."/>
            <person name="Liu Z.J."/>
        </authorList>
    </citation>
    <scope>NUCLEOTIDE SEQUENCE [LARGE SCALE GENOMIC DNA]</scope>
    <source>
        <strain evidence="2">Lor287</strain>
    </source>
</reference>
<evidence type="ECO:0000313" key="3">
    <source>
        <dbReference type="Proteomes" id="UP001418222"/>
    </source>
</evidence>
<proteinExistence type="predicted"/>
<dbReference type="AlphaFoldDB" id="A0AAP0G6D3"/>
<evidence type="ECO:0000256" key="1">
    <source>
        <dbReference type="SAM" id="MobiDB-lite"/>
    </source>
</evidence>
<protein>
    <submittedName>
        <fullName evidence="2">Uncharacterized protein</fullName>
    </submittedName>
</protein>
<sequence>MQGPRVLSHEEDPRPQTCKKKPPASAKKGEAEKGRGGLAGSSKPKNSKGSQKPDSSESFHGIDGCASDSFPDCSSYSGDYRGLRHQYLLLEEESVSLDRELSIVEFEITDLEKEKLGLLDQLVVLEGLVDPSALKSKGGF</sequence>
<keyword evidence="3" id="KW-1185">Reference proteome</keyword>
<gene>
    <name evidence="2" type="ORF">KSP39_PZI010744</name>
</gene>
<organism evidence="2 3">
    <name type="scientific">Platanthera zijinensis</name>
    <dbReference type="NCBI Taxonomy" id="2320716"/>
    <lineage>
        <taxon>Eukaryota</taxon>
        <taxon>Viridiplantae</taxon>
        <taxon>Streptophyta</taxon>
        <taxon>Embryophyta</taxon>
        <taxon>Tracheophyta</taxon>
        <taxon>Spermatophyta</taxon>
        <taxon>Magnoliopsida</taxon>
        <taxon>Liliopsida</taxon>
        <taxon>Asparagales</taxon>
        <taxon>Orchidaceae</taxon>
        <taxon>Orchidoideae</taxon>
        <taxon>Orchideae</taxon>
        <taxon>Orchidinae</taxon>
        <taxon>Platanthera</taxon>
    </lineage>
</organism>
<name>A0AAP0G6D3_9ASPA</name>
<dbReference type="PANTHER" id="PTHR37740:SF1">
    <property type="entry name" value="OS02G0193500 PROTEIN"/>
    <property type="match status" value="1"/>
</dbReference>
<dbReference type="PANTHER" id="PTHR37740">
    <property type="entry name" value="OS02G0193500 PROTEIN"/>
    <property type="match status" value="1"/>
</dbReference>